<evidence type="ECO:0000313" key="2">
    <source>
        <dbReference type="EMBL" id="KAK1614642.1"/>
    </source>
</evidence>
<protein>
    <recommendedName>
        <fullName evidence="1">Transposase MuDR plant domain-containing protein</fullName>
    </recommendedName>
</protein>
<feature type="domain" description="Transposase MuDR plant" evidence="1">
    <location>
        <begin position="111"/>
        <end position="170"/>
    </location>
</feature>
<accession>A0AAD8VNX6</accession>
<dbReference type="InterPro" id="IPR004332">
    <property type="entry name" value="Transposase_MuDR"/>
</dbReference>
<comment type="caution">
    <text evidence="2">The sequence shown here is derived from an EMBL/GenBank/DDBJ whole genome shotgun (WGS) entry which is preliminary data.</text>
</comment>
<gene>
    <name evidence="2" type="ORF">QYE76_020159</name>
</gene>
<dbReference type="PANTHER" id="PTHR31973">
    <property type="entry name" value="POLYPROTEIN, PUTATIVE-RELATED"/>
    <property type="match status" value="1"/>
</dbReference>
<sequence length="472" mass="53652">MLNPREIGSSSDALATATFGGVDWSTLLIEQEETDDYTVHVQEDTMYNLLGLKEEDETVKVLRQAANDANADLVDANISVIDANDTEGAALPIDDLGPMEQFTFFDRDNPEMAVGDTFPSMDTFRMALKHYAIKREFDIKINMSQPKKYMANCKKFEGGCPWKITAKKKQVGTTVVVTELHDKHMCASSSRKKTSMASQSWVAERAEIIMKNDPEMSAIDLQKKLQSDYNVKVPYHTVYKGRQRAIVDLYGSWEESFRLLYNFKAEIELRSPGSVVEIATKEVEGSFVDTAAEDQRVDARAEVLLRLARQHNTDFWADTDRTRRIVRFQNRAAQVRDFLDFCTSTLAMVYNAMFPQNPQPTNLPELMKKFKNVHQIHDLVKAQLMAGARFALIWLKICYPKLDLSNVIDACYSKLQKRRKNVDKLNDAVTPIAEKIIEELLRVDAAFFKEYHYADALGAPAEGERVTIDDLI</sequence>
<dbReference type="Proteomes" id="UP001231189">
    <property type="component" value="Unassembled WGS sequence"/>
</dbReference>
<dbReference type="AlphaFoldDB" id="A0AAD8VNX6"/>
<proteinExistence type="predicted"/>
<dbReference type="Pfam" id="PF03108">
    <property type="entry name" value="DBD_Tnp_Mut"/>
    <property type="match status" value="1"/>
</dbReference>
<keyword evidence="3" id="KW-1185">Reference proteome</keyword>
<dbReference type="PANTHER" id="PTHR31973:SF195">
    <property type="entry name" value="MUDR FAMILY TRANSPOSASE"/>
    <property type="match status" value="1"/>
</dbReference>
<evidence type="ECO:0000259" key="1">
    <source>
        <dbReference type="Pfam" id="PF03108"/>
    </source>
</evidence>
<organism evidence="2 3">
    <name type="scientific">Lolium multiflorum</name>
    <name type="common">Italian ryegrass</name>
    <name type="synonym">Lolium perenne subsp. multiflorum</name>
    <dbReference type="NCBI Taxonomy" id="4521"/>
    <lineage>
        <taxon>Eukaryota</taxon>
        <taxon>Viridiplantae</taxon>
        <taxon>Streptophyta</taxon>
        <taxon>Embryophyta</taxon>
        <taxon>Tracheophyta</taxon>
        <taxon>Spermatophyta</taxon>
        <taxon>Magnoliopsida</taxon>
        <taxon>Liliopsida</taxon>
        <taxon>Poales</taxon>
        <taxon>Poaceae</taxon>
        <taxon>BOP clade</taxon>
        <taxon>Pooideae</taxon>
        <taxon>Poodae</taxon>
        <taxon>Poeae</taxon>
        <taxon>Poeae Chloroplast Group 2 (Poeae type)</taxon>
        <taxon>Loliodinae</taxon>
        <taxon>Loliinae</taxon>
        <taxon>Lolium</taxon>
    </lineage>
</organism>
<reference evidence="2" key="1">
    <citation type="submission" date="2023-07" db="EMBL/GenBank/DDBJ databases">
        <title>A chromosome-level genome assembly of Lolium multiflorum.</title>
        <authorList>
            <person name="Chen Y."/>
            <person name="Copetti D."/>
            <person name="Kolliker R."/>
            <person name="Studer B."/>
        </authorList>
    </citation>
    <scope>NUCLEOTIDE SEQUENCE</scope>
    <source>
        <strain evidence="2">02402/16</strain>
        <tissue evidence="2">Leaf</tissue>
    </source>
</reference>
<dbReference type="EMBL" id="JAUUTY010000006">
    <property type="protein sequence ID" value="KAK1614642.1"/>
    <property type="molecule type" value="Genomic_DNA"/>
</dbReference>
<evidence type="ECO:0000313" key="3">
    <source>
        <dbReference type="Proteomes" id="UP001231189"/>
    </source>
</evidence>
<name>A0AAD8VNX6_LOLMU</name>